<dbReference type="GO" id="GO:0005524">
    <property type="term" value="F:ATP binding"/>
    <property type="evidence" value="ECO:0007669"/>
    <property type="project" value="UniProtKB-UniRule"/>
</dbReference>
<dbReference type="GO" id="GO:0000287">
    <property type="term" value="F:magnesium ion binding"/>
    <property type="evidence" value="ECO:0007669"/>
    <property type="project" value="UniProtKB-UniRule"/>
</dbReference>
<accession>V5BG85</accession>
<sequence>MEQGYFITGTDTNIGKTWATVALMQYFKNQGKSVIGMKPVASGCTLKDGMLVNDDALLLQEHATVKLDYRQINPYAFSLPVSPHIAGKDNPVDLAVIVDGFNAISDYADAILVEGAGGWYSPLNESQDNSDLAAALGLPVLLVVAIRLGCINHAKLSYQAIISSGVSCAGWIAVCTDPNERCIEENIAMIKKRLDAPLRGVLPYKDVPNFDELAGGYSFAASLLLSQS</sequence>
<dbReference type="EMBL" id="AYLO01000059">
    <property type="protein sequence ID" value="ESS72315.1"/>
    <property type="molecule type" value="Genomic_DNA"/>
</dbReference>
<name>V5BG85_9GAMM</name>
<dbReference type="HAMAP" id="MF_00336">
    <property type="entry name" value="BioD"/>
    <property type="match status" value="1"/>
</dbReference>
<feature type="binding site" evidence="8">
    <location>
        <begin position="174"/>
        <end position="175"/>
    </location>
    <ligand>
        <name>ATP</name>
        <dbReference type="ChEBI" id="CHEBI:30616"/>
    </ligand>
</feature>
<dbReference type="PIRSF" id="PIRSF006755">
    <property type="entry name" value="DTB_synth"/>
    <property type="match status" value="1"/>
</dbReference>
<dbReference type="STRING" id="1116472.MGMO_61c00260"/>
<evidence type="ECO:0000256" key="6">
    <source>
        <dbReference type="ARBA" id="ARBA00022840"/>
    </source>
</evidence>
<feature type="binding site" evidence="8">
    <location>
        <position position="17"/>
    </location>
    <ligand>
        <name>Mg(2+)</name>
        <dbReference type="ChEBI" id="CHEBI:18420"/>
    </ligand>
</feature>
<dbReference type="eggNOG" id="COG0132">
    <property type="taxonomic scope" value="Bacteria"/>
</dbReference>
<evidence type="ECO:0000256" key="5">
    <source>
        <dbReference type="ARBA" id="ARBA00022756"/>
    </source>
</evidence>
<dbReference type="PANTHER" id="PTHR43210:SF5">
    <property type="entry name" value="DETHIOBIOTIN SYNTHETASE"/>
    <property type="match status" value="1"/>
</dbReference>
<evidence type="ECO:0000313" key="10">
    <source>
        <dbReference type="Proteomes" id="UP000017842"/>
    </source>
</evidence>
<organism evidence="9 10">
    <name type="scientific">Methyloglobulus morosus KoM1</name>
    <dbReference type="NCBI Taxonomy" id="1116472"/>
    <lineage>
        <taxon>Bacteria</taxon>
        <taxon>Pseudomonadati</taxon>
        <taxon>Pseudomonadota</taxon>
        <taxon>Gammaproteobacteria</taxon>
        <taxon>Methylococcales</taxon>
        <taxon>Methylococcaceae</taxon>
        <taxon>Methyloglobulus</taxon>
    </lineage>
</organism>
<comment type="caution">
    <text evidence="9">The sequence shown here is derived from an EMBL/GenBank/DDBJ whole genome shotgun (WGS) entry which is preliminary data.</text>
</comment>
<keyword evidence="1 8" id="KW-0963">Cytoplasm</keyword>
<dbReference type="InterPro" id="IPR004472">
    <property type="entry name" value="DTB_synth_BioD"/>
</dbReference>
<evidence type="ECO:0000256" key="2">
    <source>
        <dbReference type="ARBA" id="ARBA00022598"/>
    </source>
</evidence>
<dbReference type="EC" id="6.3.3.3" evidence="8"/>
<dbReference type="GO" id="GO:0004141">
    <property type="term" value="F:dethiobiotin synthase activity"/>
    <property type="evidence" value="ECO:0007669"/>
    <property type="project" value="UniProtKB-UniRule"/>
</dbReference>
<reference evidence="9 10" key="1">
    <citation type="journal article" date="2013" name="Genome Announc.">
        <title>Draft Genome Sequence of the Methanotrophic Gammaproteobacterium Methyloglobulus morosus DSM 22980 Strain KoM1.</title>
        <authorList>
            <person name="Poehlein A."/>
            <person name="Deutzmann J.S."/>
            <person name="Daniel R."/>
            <person name="Simeonova D.D."/>
        </authorList>
    </citation>
    <scope>NUCLEOTIDE SEQUENCE [LARGE SCALE GENOMIC DNA]</scope>
    <source>
        <strain evidence="9 10">KoM1</strain>
    </source>
</reference>
<dbReference type="NCBIfam" id="TIGR00347">
    <property type="entry name" value="bioD"/>
    <property type="match status" value="1"/>
</dbReference>
<dbReference type="SUPFAM" id="SSF52540">
    <property type="entry name" value="P-loop containing nucleoside triphosphate hydrolases"/>
    <property type="match status" value="1"/>
</dbReference>
<dbReference type="CDD" id="cd03109">
    <property type="entry name" value="DTBS"/>
    <property type="match status" value="1"/>
</dbReference>
<dbReference type="GO" id="GO:0005829">
    <property type="term" value="C:cytosol"/>
    <property type="evidence" value="ECO:0007669"/>
    <property type="project" value="TreeGrafter"/>
</dbReference>
<gene>
    <name evidence="8 9" type="primary">bioD</name>
    <name evidence="9" type="ORF">MGMO_61c00260</name>
</gene>
<evidence type="ECO:0000256" key="4">
    <source>
        <dbReference type="ARBA" id="ARBA00022741"/>
    </source>
</evidence>
<feature type="binding site" evidence="8">
    <location>
        <position position="55"/>
    </location>
    <ligand>
        <name>ATP</name>
        <dbReference type="ChEBI" id="CHEBI:30616"/>
    </ligand>
</feature>
<keyword evidence="3 8" id="KW-0479">Metal-binding</keyword>
<evidence type="ECO:0000256" key="1">
    <source>
        <dbReference type="ARBA" id="ARBA00022490"/>
    </source>
</evidence>
<evidence type="ECO:0000256" key="3">
    <source>
        <dbReference type="ARBA" id="ARBA00022723"/>
    </source>
</evidence>
<dbReference type="InterPro" id="IPR027417">
    <property type="entry name" value="P-loop_NTPase"/>
</dbReference>
<keyword evidence="7 8" id="KW-0460">Magnesium</keyword>
<dbReference type="OrthoDB" id="9802097at2"/>
<dbReference type="Gene3D" id="3.40.50.300">
    <property type="entry name" value="P-loop containing nucleotide triphosphate hydrolases"/>
    <property type="match status" value="1"/>
</dbReference>
<keyword evidence="6 8" id="KW-0067">ATP-binding</keyword>
<protein>
    <recommendedName>
        <fullName evidence="8">ATP-dependent dethiobiotin synthetase BioD</fullName>
        <ecNumber evidence="8">6.3.3.3</ecNumber>
    </recommendedName>
    <alternativeName>
        <fullName evidence="8">DTB synthetase</fullName>
        <shortName evidence="8">DTBS</shortName>
    </alternativeName>
    <alternativeName>
        <fullName evidence="8">Dethiobiotin synthase</fullName>
    </alternativeName>
</protein>
<proteinExistence type="inferred from homology"/>
<comment type="pathway">
    <text evidence="8">Cofactor biosynthesis; biotin biosynthesis; biotin from 7,8-diaminononanoate: step 1/2.</text>
</comment>
<comment type="cofactor">
    <cofactor evidence="8">
        <name>Mg(2+)</name>
        <dbReference type="ChEBI" id="CHEBI:18420"/>
    </cofactor>
</comment>
<feature type="binding site" evidence="8">
    <location>
        <position position="114"/>
    </location>
    <ligand>
        <name>Mg(2+)</name>
        <dbReference type="ChEBI" id="CHEBI:18420"/>
    </ligand>
</feature>
<dbReference type="AlphaFoldDB" id="V5BG85"/>
<feature type="active site" evidence="8">
    <location>
        <position position="38"/>
    </location>
</feature>
<feature type="binding site" evidence="8">
    <location>
        <position position="42"/>
    </location>
    <ligand>
        <name>substrate</name>
    </ligand>
</feature>
<dbReference type="PANTHER" id="PTHR43210">
    <property type="entry name" value="DETHIOBIOTIN SYNTHETASE"/>
    <property type="match status" value="1"/>
</dbReference>
<dbReference type="UniPathway" id="UPA00078">
    <property type="reaction ID" value="UER00161"/>
</dbReference>
<comment type="similarity">
    <text evidence="8">Belongs to the dethiobiotin synthetase family.</text>
</comment>
<comment type="catalytic activity">
    <reaction evidence="8">
        <text>(7R,8S)-7,8-diammoniononanoate + CO2 + ATP = (4R,5S)-dethiobiotin + ADP + phosphate + 3 H(+)</text>
        <dbReference type="Rhea" id="RHEA:15805"/>
        <dbReference type="ChEBI" id="CHEBI:15378"/>
        <dbReference type="ChEBI" id="CHEBI:16526"/>
        <dbReference type="ChEBI" id="CHEBI:30616"/>
        <dbReference type="ChEBI" id="CHEBI:43474"/>
        <dbReference type="ChEBI" id="CHEBI:149469"/>
        <dbReference type="ChEBI" id="CHEBI:149473"/>
        <dbReference type="ChEBI" id="CHEBI:456216"/>
        <dbReference type="EC" id="6.3.3.3"/>
    </reaction>
</comment>
<feature type="binding site" evidence="8">
    <location>
        <begin position="114"/>
        <end position="117"/>
    </location>
    <ligand>
        <name>ATP</name>
        <dbReference type="ChEBI" id="CHEBI:30616"/>
    </ligand>
</feature>
<comment type="function">
    <text evidence="8">Catalyzes a mechanistically unusual reaction, the ATP-dependent insertion of CO2 between the N7 and N8 nitrogen atoms of 7,8-diaminopelargonic acid (DAPA, also called 7,8-diammoniononanoate) to form a ureido ring.</text>
</comment>
<dbReference type="Proteomes" id="UP000017842">
    <property type="component" value="Unassembled WGS sequence"/>
</dbReference>
<evidence type="ECO:0000256" key="8">
    <source>
        <dbReference type="HAMAP-Rule" id="MF_00336"/>
    </source>
</evidence>
<dbReference type="FunFam" id="3.40.50.300:FF:000292">
    <property type="entry name" value="ATP-dependent dethiobiotin synthetase BioD"/>
    <property type="match status" value="1"/>
</dbReference>
<keyword evidence="5 8" id="KW-0093">Biotin biosynthesis</keyword>
<dbReference type="PATRIC" id="fig|1116472.3.peg.1903"/>
<dbReference type="Pfam" id="PF13500">
    <property type="entry name" value="AAA_26"/>
    <property type="match status" value="1"/>
</dbReference>
<keyword evidence="10" id="KW-1185">Reference proteome</keyword>
<evidence type="ECO:0000313" key="9">
    <source>
        <dbReference type="EMBL" id="ESS72315.1"/>
    </source>
</evidence>
<keyword evidence="2 8" id="KW-0436">Ligase</keyword>
<dbReference type="GO" id="GO:0009102">
    <property type="term" value="P:biotin biosynthetic process"/>
    <property type="evidence" value="ECO:0007669"/>
    <property type="project" value="UniProtKB-UniRule"/>
</dbReference>
<comment type="caution">
    <text evidence="8">Lacks conserved residue(s) required for the propagation of feature annotation.</text>
</comment>
<feature type="binding site" evidence="8">
    <location>
        <position position="55"/>
    </location>
    <ligand>
        <name>Mg(2+)</name>
        <dbReference type="ChEBI" id="CHEBI:18420"/>
    </ligand>
</feature>
<evidence type="ECO:0000256" key="7">
    <source>
        <dbReference type="ARBA" id="ARBA00022842"/>
    </source>
</evidence>
<dbReference type="RefSeq" id="WP_023494666.1">
    <property type="nucleotide sequence ID" value="NZ_AYLO01000059.1"/>
</dbReference>
<comment type="subunit">
    <text evidence="8">Homodimer.</text>
</comment>
<comment type="subcellular location">
    <subcellularLocation>
        <location evidence="8">Cytoplasm</location>
    </subcellularLocation>
</comment>
<keyword evidence="4 8" id="KW-0547">Nucleotide-binding</keyword>
<dbReference type="GO" id="GO:0042803">
    <property type="term" value="F:protein homodimerization activity"/>
    <property type="evidence" value="ECO:0007669"/>
    <property type="project" value="UniProtKB-ARBA"/>
</dbReference>